<sequence>MQPGRHVEEAGVRYWTTDDRPAREQFSYWREVICEAFTPLAAERPRVRHAGPADPGAIRSWVRATRLTATNCAEVSSATQLITHGRDEIRRTTTDHVFVNLQVSGHCVGTQAGRRCVVEPGGFALFDTTREYGLEFVADDDTQDWRCVSFRVPRAQLVPLVADLDGATAVTHDGAAPGIARVVASTMLATWNAVDTFDPAAAAAAETAFTTLLAAATGGSEELRDTGREHLDAGLRAAVNRHLAAHLRTGDTSAAAVAARFGISVRKLHQLYEGTGRSFARTVMALRVDGCTRELGAPGPTGTLTELAARWGFADLSHLNRVFRARHGCLPSEFRDRGPAGSCTPVPAGVRAGSIPGPGVPATLPPSP</sequence>
<dbReference type="SUPFAM" id="SSF46689">
    <property type="entry name" value="Homeodomain-like"/>
    <property type="match status" value="1"/>
</dbReference>
<accession>A0ABU9AEA6</accession>
<dbReference type="Gene3D" id="1.10.10.60">
    <property type="entry name" value="Homeodomain-like"/>
    <property type="match status" value="1"/>
</dbReference>
<name>A0ABU9AEA6_PSEA5</name>
<dbReference type="PANTHER" id="PTHR46796:SF6">
    <property type="entry name" value="ARAC SUBFAMILY"/>
    <property type="match status" value="1"/>
</dbReference>
<dbReference type="PROSITE" id="PS01124">
    <property type="entry name" value="HTH_ARAC_FAMILY_2"/>
    <property type="match status" value="1"/>
</dbReference>
<dbReference type="InterPro" id="IPR009057">
    <property type="entry name" value="Homeodomain-like_sf"/>
</dbReference>
<dbReference type="Proteomes" id="UP001367513">
    <property type="component" value="Unassembled WGS sequence"/>
</dbReference>
<dbReference type="InterPro" id="IPR018060">
    <property type="entry name" value="HTH_AraC"/>
</dbReference>
<evidence type="ECO:0000313" key="7">
    <source>
        <dbReference type="Proteomes" id="UP001367513"/>
    </source>
</evidence>
<keyword evidence="1" id="KW-0805">Transcription regulation</keyword>
<dbReference type="PANTHER" id="PTHR46796">
    <property type="entry name" value="HTH-TYPE TRANSCRIPTIONAL ACTIVATOR RHAS-RELATED"/>
    <property type="match status" value="1"/>
</dbReference>
<evidence type="ECO:0000259" key="5">
    <source>
        <dbReference type="PROSITE" id="PS01124"/>
    </source>
</evidence>
<organism evidence="6 7">
    <name type="scientific">Pseudonocardia alni subsp. carboxydivorans</name>
    <dbReference type="NCBI Taxonomy" id="415010"/>
    <lineage>
        <taxon>Bacteria</taxon>
        <taxon>Bacillati</taxon>
        <taxon>Actinomycetota</taxon>
        <taxon>Actinomycetes</taxon>
        <taxon>Pseudonocardiales</taxon>
        <taxon>Pseudonocardiaceae</taxon>
        <taxon>Pseudonocardia</taxon>
    </lineage>
</organism>
<dbReference type="Pfam" id="PF14525">
    <property type="entry name" value="AraC_binding_2"/>
    <property type="match status" value="1"/>
</dbReference>
<evidence type="ECO:0000313" key="6">
    <source>
        <dbReference type="EMBL" id="MEK6463750.1"/>
    </source>
</evidence>
<keyword evidence="2" id="KW-0238">DNA-binding</keyword>
<evidence type="ECO:0000256" key="1">
    <source>
        <dbReference type="ARBA" id="ARBA00023015"/>
    </source>
</evidence>
<gene>
    <name evidence="6" type="ORF">WG925_08395</name>
</gene>
<reference evidence="6 7" key="1">
    <citation type="submission" date="2024-03" db="EMBL/GenBank/DDBJ databases">
        <title>Draft genome sequence of Pseudonocardia carboxydivorans JCM 14827.</title>
        <authorList>
            <person name="Duangmal K."/>
        </authorList>
    </citation>
    <scope>NUCLEOTIDE SEQUENCE [LARGE SCALE GENOMIC DNA]</scope>
    <source>
        <strain evidence="6 7">JCM 14827</strain>
    </source>
</reference>
<keyword evidence="3" id="KW-0804">Transcription</keyword>
<dbReference type="SMART" id="SM00342">
    <property type="entry name" value="HTH_ARAC"/>
    <property type="match status" value="1"/>
</dbReference>
<feature type="region of interest" description="Disordered" evidence="4">
    <location>
        <begin position="334"/>
        <end position="368"/>
    </location>
</feature>
<evidence type="ECO:0000256" key="2">
    <source>
        <dbReference type="ARBA" id="ARBA00023125"/>
    </source>
</evidence>
<feature type="domain" description="HTH araC/xylS-type" evidence="5">
    <location>
        <begin position="237"/>
        <end position="337"/>
    </location>
</feature>
<dbReference type="Pfam" id="PF12833">
    <property type="entry name" value="HTH_18"/>
    <property type="match status" value="1"/>
</dbReference>
<dbReference type="InterPro" id="IPR035418">
    <property type="entry name" value="AraC-bd_2"/>
</dbReference>
<evidence type="ECO:0000256" key="3">
    <source>
        <dbReference type="ARBA" id="ARBA00023163"/>
    </source>
</evidence>
<proteinExistence type="predicted"/>
<dbReference type="RefSeq" id="WP_346102476.1">
    <property type="nucleotide sequence ID" value="NZ_BAAAOD010000010.1"/>
</dbReference>
<protein>
    <submittedName>
        <fullName evidence="6">Helix-turn-helix domain-containing protein</fullName>
    </submittedName>
</protein>
<keyword evidence="7" id="KW-1185">Reference proteome</keyword>
<evidence type="ECO:0000256" key="4">
    <source>
        <dbReference type="SAM" id="MobiDB-lite"/>
    </source>
</evidence>
<dbReference type="EMBL" id="JBBPIX010000003">
    <property type="protein sequence ID" value="MEK6463750.1"/>
    <property type="molecule type" value="Genomic_DNA"/>
</dbReference>
<comment type="caution">
    <text evidence="6">The sequence shown here is derived from an EMBL/GenBank/DDBJ whole genome shotgun (WGS) entry which is preliminary data.</text>
</comment>
<dbReference type="InterPro" id="IPR050204">
    <property type="entry name" value="AraC_XylS_family_regulators"/>
</dbReference>